<keyword evidence="3" id="KW-1185">Reference proteome</keyword>
<sequence>MFENIDKKKNKKNAIIGLILIAIPLILYINNNMLKLPKTEEIKKVEIVHNEKIIKVIDKLEEIDKIKSELSEVHKKYLVMGNDPTKKLLEVRLILDSNTDYLITFRDSTIEYNGHLYDINPDKYKDFIKNYSK</sequence>
<keyword evidence="1" id="KW-1133">Transmembrane helix</keyword>
<dbReference type="STRING" id="883114.HMPREF9709_01634"/>
<reference evidence="2 3" key="1">
    <citation type="submission" date="2012-01" db="EMBL/GenBank/DDBJ databases">
        <title>The Genome Sequence of Helcococcus kunzii ATCC 51366.</title>
        <authorList>
            <consortium name="The Broad Institute Genome Sequencing Platform"/>
            <person name="Earl A."/>
            <person name="Ward D."/>
            <person name="Feldgarden M."/>
            <person name="Gevers D."/>
            <person name="Huys G."/>
            <person name="Young S.K."/>
            <person name="Zeng Q."/>
            <person name="Gargeya S."/>
            <person name="Fitzgerald M."/>
            <person name="Haas B."/>
            <person name="Abouelleil A."/>
            <person name="Alvarado L."/>
            <person name="Arachchi H.M."/>
            <person name="Berlin A."/>
            <person name="Chapman S.B."/>
            <person name="Gearin G."/>
            <person name="Goldberg J."/>
            <person name="Griggs A."/>
            <person name="Gujja S."/>
            <person name="Hansen M."/>
            <person name="Heiman D."/>
            <person name="Howarth C."/>
            <person name="Larimer J."/>
            <person name="Lui A."/>
            <person name="MacDonald P.J.P."/>
            <person name="McCowen C."/>
            <person name="Montmayeur A."/>
            <person name="Murphy C."/>
            <person name="Neiman D."/>
            <person name="Pearson M."/>
            <person name="Priest M."/>
            <person name="Roberts A."/>
            <person name="Saif S."/>
            <person name="Shea T."/>
            <person name="Sisk P."/>
            <person name="Stolte C."/>
            <person name="Sykes S."/>
            <person name="Wortman J."/>
            <person name="Nusbaum C."/>
            <person name="Birren B."/>
        </authorList>
    </citation>
    <scope>NUCLEOTIDE SEQUENCE [LARGE SCALE GENOMIC DNA]</scope>
    <source>
        <strain evidence="2 3">ATCC 51366</strain>
    </source>
</reference>
<feature type="transmembrane region" description="Helical" evidence="1">
    <location>
        <begin position="12"/>
        <end position="29"/>
    </location>
</feature>
<evidence type="ECO:0000313" key="2">
    <source>
        <dbReference type="EMBL" id="EHR32353.1"/>
    </source>
</evidence>
<evidence type="ECO:0000256" key="1">
    <source>
        <dbReference type="SAM" id="Phobius"/>
    </source>
</evidence>
<comment type="caution">
    <text evidence="2">The sequence shown here is derived from an EMBL/GenBank/DDBJ whole genome shotgun (WGS) entry which is preliminary data.</text>
</comment>
<dbReference type="OrthoDB" id="9919812at2"/>
<dbReference type="AlphaFoldDB" id="H3NQM3"/>
<evidence type="ECO:0008006" key="4">
    <source>
        <dbReference type="Google" id="ProtNLM"/>
    </source>
</evidence>
<dbReference type="RefSeq" id="WP_005399149.1">
    <property type="nucleotide sequence ID" value="NZ_JH601088.1"/>
</dbReference>
<evidence type="ECO:0000313" key="3">
    <source>
        <dbReference type="Proteomes" id="UP000004191"/>
    </source>
</evidence>
<dbReference type="Proteomes" id="UP000004191">
    <property type="component" value="Unassembled WGS sequence"/>
</dbReference>
<keyword evidence="1" id="KW-0812">Transmembrane</keyword>
<dbReference type="EMBL" id="AGEI01000029">
    <property type="protein sequence ID" value="EHR32353.1"/>
    <property type="molecule type" value="Genomic_DNA"/>
</dbReference>
<accession>H3NQM3</accession>
<dbReference type="HOGENOM" id="CLU_1903806_0_0_9"/>
<name>H3NQM3_9FIRM</name>
<gene>
    <name evidence="2" type="ORF">HMPREF9709_01634</name>
</gene>
<dbReference type="GeneID" id="96999576"/>
<protein>
    <recommendedName>
        <fullName evidence="4">DUF5301 domain-containing protein</fullName>
    </recommendedName>
</protein>
<keyword evidence="1" id="KW-0472">Membrane</keyword>
<organism evidence="2 3">
    <name type="scientific">Helcococcus kunzii ATCC 51366</name>
    <dbReference type="NCBI Taxonomy" id="883114"/>
    <lineage>
        <taxon>Bacteria</taxon>
        <taxon>Bacillati</taxon>
        <taxon>Bacillota</taxon>
        <taxon>Tissierellia</taxon>
        <taxon>Tissierellales</taxon>
        <taxon>Peptoniphilaceae</taxon>
        <taxon>Helcococcus</taxon>
    </lineage>
</organism>
<proteinExistence type="predicted"/>